<dbReference type="InterPro" id="IPR040659">
    <property type="entry name" value="PhetRS_B1"/>
</dbReference>
<protein>
    <recommendedName>
        <fullName evidence="2">phenylalanine--tRNA ligase</fullName>
        <ecNumber evidence="2">6.1.1.20</ecNumber>
    </recommendedName>
</protein>
<dbReference type="Pfam" id="PF03484">
    <property type="entry name" value="B5"/>
    <property type="match status" value="1"/>
</dbReference>
<evidence type="ECO:0000313" key="11">
    <source>
        <dbReference type="Ensembl" id="ENSPCOP00000032132.1"/>
    </source>
</evidence>
<evidence type="ECO:0000256" key="3">
    <source>
        <dbReference type="ARBA" id="ARBA00022598"/>
    </source>
</evidence>
<dbReference type="CDD" id="cd00769">
    <property type="entry name" value="PheRS_beta_core"/>
    <property type="match status" value="1"/>
</dbReference>
<keyword evidence="5" id="KW-0547">Nucleotide-binding</keyword>
<keyword evidence="7" id="KW-0460">Magnesium</keyword>
<reference evidence="11" key="1">
    <citation type="submission" date="2025-08" db="UniProtKB">
        <authorList>
            <consortium name="Ensembl"/>
        </authorList>
    </citation>
    <scope>IDENTIFICATION</scope>
</reference>
<keyword evidence="8" id="KW-0648">Protein biosynthesis</keyword>
<dbReference type="Pfam" id="PF17759">
    <property type="entry name" value="tRNA_synthFbeta"/>
    <property type="match status" value="1"/>
</dbReference>
<dbReference type="AlphaFoldDB" id="A0A2K6H0V1"/>
<accession>A0A2K6H0V1</accession>
<evidence type="ECO:0000256" key="6">
    <source>
        <dbReference type="ARBA" id="ARBA00022840"/>
    </source>
</evidence>
<sequence>MPTVSVKRDLLFQALGRTYTDEEFDELCFEFGLELDEIDHSKITVNTRNVFIECTGTDFTKAKIVLDIIVTMFSEYCENQFTVEAAEVVFPNGKSYTFPELAYRKEMVRADLINKKVGIRETPENLAKLLTRMYLKSEVIGDGNQIEIEIPPTRADIIHACDIVEDAAIAYGYNNIQMTLPKTYTIANQFPLNKLTELLRHDMAAAGFTEALTFALCSQEDIADKLGLDISATKAVHISNPKTAEFQVARTTLLPGLLKTIAANRKMPLPLKLFEISDIVVKDSSRGPTFFPGRCAEIFARGQSIGKLGVLHPDVITKFELTMPCSSLEINIEPFL</sequence>
<dbReference type="STRING" id="379532.ENSPCOP00000032132"/>
<keyword evidence="3" id="KW-0436">Ligase</keyword>
<proteinExistence type="predicted"/>
<dbReference type="GO" id="GO:0003723">
    <property type="term" value="F:RNA binding"/>
    <property type="evidence" value="ECO:0007669"/>
    <property type="project" value="InterPro"/>
</dbReference>
<dbReference type="Gene3D" id="3.30.56.10">
    <property type="match status" value="1"/>
</dbReference>
<dbReference type="PANTHER" id="PTHR10947:SF0">
    <property type="entry name" value="PHENYLALANINE--TRNA LIGASE BETA SUBUNIT"/>
    <property type="match status" value="1"/>
</dbReference>
<evidence type="ECO:0000256" key="5">
    <source>
        <dbReference type="ARBA" id="ARBA00022741"/>
    </source>
</evidence>
<dbReference type="InterPro" id="IPR009061">
    <property type="entry name" value="DNA-bd_dom_put_sf"/>
</dbReference>
<dbReference type="InterPro" id="IPR041616">
    <property type="entry name" value="PheRS_beta_core"/>
</dbReference>
<dbReference type="GO" id="GO:0009328">
    <property type="term" value="C:phenylalanine-tRNA ligase complex"/>
    <property type="evidence" value="ECO:0007669"/>
    <property type="project" value="Ensembl"/>
</dbReference>
<evidence type="ECO:0000256" key="8">
    <source>
        <dbReference type="ARBA" id="ARBA00022917"/>
    </source>
</evidence>
<dbReference type="GO" id="GO:0005524">
    <property type="term" value="F:ATP binding"/>
    <property type="evidence" value="ECO:0007669"/>
    <property type="project" value="UniProtKB-KW"/>
</dbReference>
<feature type="domain" description="B5" evidence="10">
    <location>
        <begin position="101"/>
        <end position="178"/>
    </location>
</feature>
<evidence type="ECO:0000256" key="9">
    <source>
        <dbReference type="ARBA" id="ARBA00023146"/>
    </source>
</evidence>
<dbReference type="GO" id="GO:0006432">
    <property type="term" value="P:phenylalanyl-tRNA aminoacylation"/>
    <property type="evidence" value="ECO:0007669"/>
    <property type="project" value="Ensembl"/>
</dbReference>
<dbReference type="GO" id="GO:0004826">
    <property type="term" value="F:phenylalanine-tRNA ligase activity"/>
    <property type="evidence" value="ECO:0007669"/>
    <property type="project" value="UniProtKB-EC"/>
</dbReference>
<keyword evidence="9" id="KW-0030">Aminoacyl-tRNA synthetase</keyword>
<dbReference type="Proteomes" id="UP000233160">
    <property type="component" value="Unassembled WGS sequence"/>
</dbReference>
<dbReference type="SUPFAM" id="SSF55681">
    <property type="entry name" value="Class II aaRS and biotin synthetases"/>
    <property type="match status" value="1"/>
</dbReference>
<dbReference type="PANTHER" id="PTHR10947">
    <property type="entry name" value="PHENYLALANYL-TRNA SYNTHETASE BETA CHAIN AND LEUCINE-RICH REPEAT-CONTAINING PROTEIN 47"/>
    <property type="match status" value="1"/>
</dbReference>
<gene>
    <name evidence="11" type="primary">FARSB</name>
</gene>
<dbReference type="OMA" id="VRRECAM"/>
<evidence type="ECO:0000256" key="2">
    <source>
        <dbReference type="ARBA" id="ARBA00012814"/>
    </source>
</evidence>
<organism evidence="11 12">
    <name type="scientific">Propithecus coquereli</name>
    <name type="common">Coquerel's sifaka</name>
    <name type="synonym">Propithecus verreauxi coquereli</name>
    <dbReference type="NCBI Taxonomy" id="379532"/>
    <lineage>
        <taxon>Eukaryota</taxon>
        <taxon>Metazoa</taxon>
        <taxon>Chordata</taxon>
        <taxon>Craniata</taxon>
        <taxon>Vertebrata</taxon>
        <taxon>Euteleostomi</taxon>
        <taxon>Mammalia</taxon>
        <taxon>Eutheria</taxon>
        <taxon>Euarchontoglires</taxon>
        <taxon>Primates</taxon>
        <taxon>Strepsirrhini</taxon>
        <taxon>Lemuriformes</taxon>
        <taxon>Indriidae</taxon>
        <taxon>Propithecus</taxon>
    </lineage>
</organism>
<dbReference type="PROSITE" id="PS51483">
    <property type="entry name" value="B5"/>
    <property type="match status" value="1"/>
</dbReference>
<dbReference type="InterPro" id="IPR045864">
    <property type="entry name" value="aa-tRNA-synth_II/BPL/LPL"/>
</dbReference>
<dbReference type="Gene3D" id="3.30.930.10">
    <property type="entry name" value="Bira Bifunctional Protein, Domain 2"/>
    <property type="match status" value="2"/>
</dbReference>
<dbReference type="EC" id="6.1.1.20" evidence="2"/>
<evidence type="ECO:0000259" key="10">
    <source>
        <dbReference type="PROSITE" id="PS51483"/>
    </source>
</evidence>
<evidence type="ECO:0000256" key="4">
    <source>
        <dbReference type="ARBA" id="ARBA00022723"/>
    </source>
</evidence>
<dbReference type="InterPro" id="IPR005147">
    <property type="entry name" value="tRNA_synthase_B5-dom"/>
</dbReference>
<keyword evidence="12" id="KW-1185">Reference proteome</keyword>
<dbReference type="Pfam" id="PF18262">
    <property type="entry name" value="PhetRS_B1"/>
    <property type="match status" value="1"/>
</dbReference>
<dbReference type="Ensembl" id="ENSPCOT00000043093.1">
    <property type="protein sequence ID" value="ENSPCOP00000032132.1"/>
    <property type="gene ID" value="ENSPCOG00000028852.1"/>
</dbReference>
<dbReference type="InterPro" id="IPR045060">
    <property type="entry name" value="Phe-tRNA-ligase_IIc_bsu"/>
</dbReference>
<keyword evidence="6" id="KW-0067">ATP-binding</keyword>
<dbReference type="FunFam" id="3.30.56.10:FF:000003">
    <property type="entry name" value="Phenylalanine--tRNA ligase beta subunit"/>
    <property type="match status" value="1"/>
</dbReference>
<dbReference type="SUPFAM" id="SSF46955">
    <property type="entry name" value="Putative DNA-binding domain"/>
    <property type="match status" value="1"/>
</dbReference>
<name>A0A2K6H0V1_PROCO</name>
<keyword evidence="4" id="KW-0479">Metal-binding</keyword>
<comment type="cofactor">
    <cofactor evidence="1">
        <name>Mg(2+)</name>
        <dbReference type="ChEBI" id="CHEBI:18420"/>
    </cofactor>
</comment>
<reference evidence="11" key="2">
    <citation type="submission" date="2025-09" db="UniProtKB">
        <authorList>
            <consortium name="Ensembl"/>
        </authorList>
    </citation>
    <scope>IDENTIFICATION</scope>
</reference>
<dbReference type="GO" id="GO:0051290">
    <property type="term" value="P:protein heterotetramerization"/>
    <property type="evidence" value="ECO:0007669"/>
    <property type="project" value="Ensembl"/>
</dbReference>
<evidence type="ECO:0000256" key="1">
    <source>
        <dbReference type="ARBA" id="ARBA00001946"/>
    </source>
</evidence>
<dbReference type="Gene3D" id="3.50.40.10">
    <property type="entry name" value="Phenylalanyl-trna Synthetase, Chain B, domain 3"/>
    <property type="match status" value="1"/>
</dbReference>
<dbReference type="InterPro" id="IPR020825">
    <property type="entry name" value="Phe-tRNA_synthase-like_B3/B4"/>
</dbReference>
<dbReference type="GO" id="GO:0000287">
    <property type="term" value="F:magnesium ion binding"/>
    <property type="evidence" value="ECO:0007669"/>
    <property type="project" value="InterPro"/>
</dbReference>
<evidence type="ECO:0000313" key="12">
    <source>
        <dbReference type="Proteomes" id="UP000233160"/>
    </source>
</evidence>
<dbReference type="SMART" id="SM00874">
    <property type="entry name" value="B5"/>
    <property type="match status" value="1"/>
</dbReference>
<evidence type="ECO:0000256" key="7">
    <source>
        <dbReference type="ARBA" id="ARBA00022842"/>
    </source>
</evidence>
<dbReference type="GeneTree" id="ENSGT00530000063489"/>